<proteinExistence type="predicted"/>
<protein>
    <submittedName>
        <fullName evidence="2">Uncharacterized protein</fullName>
    </submittedName>
</protein>
<feature type="compositionally biased region" description="Basic residues" evidence="1">
    <location>
        <begin position="63"/>
        <end position="72"/>
    </location>
</feature>
<name>A0A9W6RLJ8_9ACTN</name>
<evidence type="ECO:0000313" key="2">
    <source>
        <dbReference type="EMBL" id="GLY76257.1"/>
    </source>
</evidence>
<organism evidence="2 3">
    <name type="scientific">Actinoallomurus iriomotensis</name>
    <dbReference type="NCBI Taxonomy" id="478107"/>
    <lineage>
        <taxon>Bacteria</taxon>
        <taxon>Bacillati</taxon>
        <taxon>Actinomycetota</taxon>
        <taxon>Actinomycetes</taxon>
        <taxon>Streptosporangiales</taxon>
        <taxon>Thermomonosporaceae</taxon>
        <taxon>Actinoallomurus</taxon>
    </lineage>
</organism>
<sequence>MIKVPCGATLGRGAAVVPDAGEVVVIVAARTVAADNISSRFIRGLIRDVRPKPTGVIGPLTRHCGRGRHRQVRVSTGRGNVAAR</sequence>
<gene>
    <name evidence="2" type="ORF">Airi01_045240</name>
</gene>
<comment type="caution">
    <text evidence="2">The sequence shown here is derived from an EMBL/GenBank/DDBJ whole genome shotgun (WGS) entry which is preliminary data.</text>
</comment>
<dbReference type="Proteomes" id="UP001165135">
    <property type="component" value="Unassembled WGS sequence"/>
</dbReference>
<dbReference type="EMBL" id="BSTJ01000005">
    <property type="protein sequence ID" value="GLY76257.1"/>
    <property type="molecule type" value="Genomic_DNA"/>
</dbReference>
<reference evidence="2" key="1">
    <citation type="submission" date="2023-03" db="EMBL/GenBank/DDBJ databases">
        <title>Actinoallomurus iriomotensis NBRC 103681.</title>
        <authorList>
            <person name="Ichikawa N."/>
            <person name="Sato H."/>
            <person name="Tonouchi N."/>
        </authorList>
    </citation>
    <scope>NUCLEOTIDE SEQUENCE</scope>
    <source>
        <strain evidence="2">NBRC 103681</strain>
    </source>
</reference>
<evidence type="ECO:0000313" key="3">
    <source>
        <dbReference type="Proteomes" id="UP001165135"/>
    </source>
</evidence>
<evidence type="ECO:0000256" key="1">
    <source>
        <dbReference type="SAM" id="MobiDB-lite"/>
    </source>
</evidence>
<dbReference type="AlphaFoldDB" id="A0A9W6RLJ8"/>
<accession>A0A9W6RLJ8</accession>
<feature type="region of interest" description="Disordered" evidence="1">
    <location>
        <begin position="57"/>
        <end position="84"/>
    </location>
</feature>